<organism evidence="21 22">
    <name type="scientific">Sporosarcina pasteurii</name>
    <name type="common">Bacillus pasteurii</name>
    <dbReference type="NCBI Taxonomy" id="1474"/>
    <lineage>
        <taxon>Bacteria</taxon>
        <taxon>Bacillati</taxon>
        <taxon>Bacillota</taxon>
        <taxon>Bacilli</taxon>
        <taxon>Bacillales</taxon>
        <taxon>Caryophanaceae</taxon>
        <taxon>Sporosarcina</taxon>
    </lineage>
</organism>
<keyword evidence="17 18" id="KW-0131">Cell cycle</keyword>
<dbReference type="CDD" id="cd02440">
    <property type="entry name" value="AdoMet_MTases"/>
    <property type="match status" value="1"/>
</dbReference>
<evidence type="ECO:0000256" key="15">
    <source>
        <dbReference type="ARBA" id="ARBA00032324"/>
    </source>
</evidence>
<keyword evidence="12 17" id="KW-0573">Peptidoglycan synthesis</keyword>
<evidence type="ECO:0000256" key="7">
    <source>
        <dbReference type="ARBA" id="ARBA00022490"/>
    </source>
</evidence>
<keyword evidence="11 17" id="KW-0133">Cell shape</keyword>
<comment type="function">
    <text evidence="1 17 18">Cell wall formation. Catalyzes the addition of glutamate to the nucleotide precursor UDP-N-acetylmuramoyl-L-alanine (UMA).</text>
</comment>
<dbReference type="SUPFAM" id="SSF53244">
    <property type="entry name" value="MurD-like peptide ligases, peptide-binding domain"/>
    <property type="match status" value="1"/>
</dbReference>
<evidence type="ECO:0000256" key="12">
    <source>
        <dbReference type="ARBA" id="ARBA00022984"/>
    </source>
</evidence>
<dbReference type="InterPro" id="IPR005762">
    <property type="entry name" value="MurD"/>
</dbReference>
<evidence type="ECO:0000256" key="5">
    <source>
        <dbReference type="ARBA" id="ARBA00012212"/>
    </source>
</evidence>
<keyword evidence="9 17" id="KW-0547">Nucleotide-binding</keyword>
<gene>
    <name evidence="17 21" type="primary">murD</name>
    <name evidence="21" type="ORF">NCTC4822_00956</name>
</gene>
<dbReference type="NCBIfam" id="TIGR01087">
    <property type="entry name" value="murD"/>
    <property type="match status" value="1"/>
</dbReference>
<dbReference type="InterPro" id="IPR004101">
    <property type="entry name" value="Mur_ligase_C"/>
</dbReference>
<dbReference type="GO" id="GO:0008360">
    <property type="term" value="P:regulation of cell shape"/>
    <property type="evidence" value="ECO:0007669"/>
    <property type="project" value="UniProtKB-KW"/>
</dbReference>
<evidence type="ECO:0000256" key="18">
    <source>
        <dbReference type="RuleBase" id="RU003664"/>
    </source>
</evidence>
<dbReference type="GO" id="GO:0005737">
    <property type="term" value="C:cytoplasm"/>
    <property type="evidence" value="ECO:0007669"/>
    <property type="project" value="UniProtKB-SubCell"/>
</dbReference>
<keyword evidence="13 17" id="KW-0961">Cell wall biogenesis/degradation</keyword>
<dbReference type="SUPFAM" id="SSF53623">
    <property type="entry name" value="MurD-like peptide ligases, catalytic domain"/>
    <property type="match status" value="1"/>
</dbReference>
<dbReference type="EMBL" id="UGYZ01000002">
    <property type="protein sequence ID" value="SUJ00411.1"/>
    <property type="molecule type" value="Genomic_DNA"/>
</dbReference>
<comment type="similarity">
    <text evidence="4 17">Belongs to the MurCDEF family.</text>
</comment>
<dbReference type="GO" id="GO:0051301">
    <property type="term" value="P:cell division"/>
    <property type="evidence" value="ECO:0007669"/>
    <property type="project" value="UniProtKB-KW"/>
</dbReference>
<feature type="domain" description="Mur ligase C-terminal" evidence="19">
    <location>
        <begin position="313"/>
        <end position="425"/>
    </location>
</feature>
<evidence type="ECO:0000256" key="1">
    <source>
        <dbReference type="ARBA" id="ARBA00002734"/>
    </source>
</evidence>
<evidence type="ECO:0000256" key="10">
    <source>
        <dbReference type="ARBA" id="ARBA00022840"/>
    </source>
</evidence>
<dbReference type="Gene3D" id="3.90.190.20">
    <property type="entry name" value="Mur ligase, C-terminal domain"/>
    <property type="match status" value="1"/>
</dbReference>
<dbReference type="UniPathway" id="UPA00219"/>
<dbReference type="InterPro" id="IPR036565">
    <property type="entry name" value="Mur-like_cat_sf"/>
</dbReference>
<dbReference type="GO" id="GO:0005524">
    <property type="term" value="F:ATP binding"/>
    <property type="evidence" value="ECO:0007669"/>
    <property type="project" value="UniProtKB-UniRule"/>
</dbReference>
<keyword evidence="8 17" id="KW-0436">Ligase</keyword>
<dbReference type="InterPro" id="IPR013221">
    <property type="entry name" value="Mur_ligase_cen"/>
</dbReference>
<evidence type="ECO:0000259" key="19">
    <source>
        <dbReference type="Pfam" id="PF02875"/>
    </source>
</evidence>
<dbReference type="Pfam" id="PF08245">
    <property type="entry name" value="Mur_ligase_M"/>
    <property type="match status" value="1"/>
</dbReference>
<comment type="subcellular location">
    <subcellularLocation>
        <location evidence="2 17 18">Cytoplasm</location>
    </subcellularLocation>
</comment>
<dbReference type="Gene3D" id="3.40.1190.10">
    <property type="entry name" value="Mur-like, catalytic domain"/>
    <property type="match status" value="1"/>
</dbReference>
<evidence type="ECO:0000256" key="4">
    <source>
        <dbReference type="ARBA" id="ARBA00010416"/>
    </source>
</evidence>
<evidence type="ECO:0000256" key="6">
    <source>
        <dbReference type="ARBA" id="ARBA00015655"/>
    </source>
</evidence>
<dbReference type="Gene3D" id="3.40.50.720">
    <property type="entry name" value="NAD(P)-binding Rossmann-like Domain"/>
    <property type="match status" value="1"/>
</dbReference>
<dbReference type="EC" id="6.3.2.9" evidence="5 17"/>
<feature type="domain" description="Mur ligase central" evidence="20">
    <location>
        <begin position="117"/>
        <end position="291"/>
    </location>
</feature>
<dbReference type="OrthoDB" id="9809796at2"/>
<dbReference type="Pfam" id="PF02875">
    <property type="entry name" value="Mur_ligase_C"/>
    <property type="match status" value="1"/>
</dbReference>
<evidence type="ECO:0000313" key="21">
    <source>
        <dbReference type="EMBL" id="SUJ00411.1"/>
    </source>
</evidence>
<dbReference type="GO" id="GO:0009252">
    <property type="term" value="P:peptidoglycan biosynthetic process"/>
    <property type="evidence" value="ECO:0007669"/>
    <property type="project" value="UniProtKB-UniRule"/>
</dbReference>
<evidence type="ECO:0000256" key="13">
    <source>
        <dbReference type="ARBA" id="ARBA00023316"/>
    </source>
</evidence>
<dbReference type="PANTHER" id="PTHR43692:SF1">
    <property type="entry name" value="UDP-N-ACETYLMURAMOYLALANINE--D-GLUTAMATE LIGASE"/>
    <property type="match status" value="1"/>
</dbReference>
<evidence type="ECO:0000256" key="11">
    <source>
        <dbReference type="ARBA" id="ARBA00022960"/>
    </source>
</evidence>
<keyword evidence="7 17" id="KW-0963">Cytoplasm</keyword>
<dbReference type="SUPFAM" id="SSF51984">
    <property type="entry name" value="MurCD N-terminal domain"/>
    <property type="match status" value="1"/>
</dbReference>
<dbReference type="GO" id="GO:0008764">
    <property type="term" value="F:UDP-N-acetylmuramoylalanine-D-glutamate ligase activity"/>
    <property type="evidence" value="ECO:0007669"/>
    <property type="project" value="UniProtKB-UniRule"/>
</dbReference>
<comment type="catalytic activity">
    <reaction evidence="16 17 18">
        <text>UDP-N-acetyl-alpha-D-muramoyl-L-alanine + D-glutamate + ATP = UDP-N-acetyl-alpha-D-muramoyl-L-alanyl-D-glutamate + ADP + phosphate + H(+)</text>
        <dbReference type="Rhea" id="RHEA:16429"/>
        <dbReference type="ChEBI" id="CHEBI:15378"/>
        <dbReference type="ChEBI" id="CHEBI:29986"/>
        <dbReference type="ChEBI" id="CHEBI:30616"/>
        <dbReference type="ChEBI" id="CHEBI:43474"/>
        <dbReference type="ChEBI" id="CHEBI:83898"/>
        <dbReference type="ChEBI" id="CHEBI:83900"/>
        <dbReference type="ChEBI" id="CHEBI:456216"/>
        <dbReference type="EC" id="6.3.2.9"/>
    </reaction>
</comment>
<evidence type="ECO:0000256" key="3">
    <source>
        <dbReference type="ARBA" id="ARBA00004752"/>
    </source>
</evidence>
<dbReference type="InterPro" id="IPR036615">
    <property type="entry name" value="Mur_ligase_C_dom_sf"/>
</dbReference>
<dbReference type="GO" id="GO:0071555">
    <property type="term" value="P:cell wall organization"/>
    <property type="evidence" value="ECO:0007669"/>
    <property type="project" value="UniProtKB-KW"/>
</dbReference>
<evidence type="ECO:0000256" key="17">
    <source>
        <dbReference type="HAMAP-Rule" id="MF_00639"/>
    </source>
</evidence>
<dbReference type="Proteomes" id="UP000254519">
    <property type="component" value="Unassembled WGS sequence"/>
</dbReference>
<dbReference type="PANTHER" id="PTHR43692">
    <property type="entry name" value="UDP-N-ACETYLMURAMOYLALANINE--D-GLUTAMATE LIGASE"/>
    <property type="match status" value="1"/>
</dbReference>
<evidence type="ECO:0000259" key="20">
    <source>
        <dbReference type="Pfam" id="PF08245"/>
    </source>
</evidence>
<evidence type="ECO:0000256" key="9">
    <source>
        <dbReference type="ARBA" id="ARBA00022741"/>
    </source>
</evidence>
<evidence type="ECO:0000313" key="22">
    <source>
        <dbReference type="Proteomes" id="UP000254519"/>
    </source>
</evidence>
<sequence>MKNTEQFKGQKILVLGLAKSGYAAAKLLHSLGAEVTVNDASPLENNAEASALLKEGVRVICGGHPTDLLDEDFTVIVKNPGIPYTNSMIQQAIEKKIPIWTEIEVAYQISEAPIVGITGSNGKTTTTTLLYHMLSIGNEKPLIAGNIGTVACSVAQEAKEENVIVLEASSFQLMGVETFRPKIAMITNLYDAHLDYHGNFEAYSQAKAQITAHQIDDDFLIYNADQAPVREIAARSNAIKIPFSVEGKKDYGISADEHEIYWNGEPFISRSVIKLPGKHNLENILSAAAAAILLGCEKSAIIDVLSSFTGVKHRMQFVKELHGRKYYNDSKATNTLATKSALAAFDSPIVLIAGGLDRGHSFEELRPYMDNVKAVVALGETKKRFAEFAQSCGIKSVEEATTMEHAVQLAHDLSSEKDIILLSPASASWDEYASFEVRGDKFIDAVMSL</sequence>
<keyword evidence="10 17" id="KW-0067">ATP-binding</keyword>
<dbReference type="AlphaFoldDB" id="A0A380BF31"/>
<name>A0A380BF31_SPOPA</name>
<accession>A0A380BF31</accession>
<dbReference type="HAMAP" id="MF_00639">
    <property type="entry name" value="MurD"/>
    <property type="match status" value="1"/>
</dbReference>
<proteinExistence type="inferred from homology"/>
<evidence type="ECO:0000256" key="16">
    <source>
        <dbReference type="ARBA" id="ARBA00047632"/>
    </source>
</evidence>
<feature type="binding site" evidence="17">
    <location>
        <begin position="119"/>
        <end position="125"/>
    </location>
    <ligand>
        <name>ATP</name>
        <dbReference type="ChEBI" id="CHEBI:30616"/>
    </ligand>
</feature>
<keyword evidence="22" id="KW-1185">Reference proteome</keyword>
<evidence type="ECO:0000256" key="2">
    <source>
        <dbReference type="ARBA" id="ARBA00004496"/>
    </source>
</evidence>
<protein>
    <recommendedName>
        <fullName evidence="6 17">UDP-N-acetylmuramoylalanine--D-glutamate ligase</fullName>
        <ecNumber evidence="5 17">6.3.2.9</ecNumber>
    </recommendedName>
    <alternativeName>
        <fullName evidence="15 17">D-glutamic acid-adding enzyme</fullName>
    </alternativeName>
    <alternativeName>
        <fullName evidence="14 17">UDP-N-acetylmuramoyl-L-alanyl-D-glutamate synthetase</fullName>
    </alternativeName>
</protein>
<evidence type="ECO:0000256" key="8">
    <source>
        <dbReference type="ARBA" id="ARBA00022598"/>
    </source>
</evidence>
<keyword evidence="17 18" id="KW-0132">Cell division</keyword>
<dbReference type="Pfam" id="PF21799">
    <property type="entry name" value="MurD-like_N"/>
    <property type="match status" value="1"/>
</dbReference>
<reference evidence="21 22" key="1">
    <citation type="submission" date="2018-06" db="EMBL/GenBank/DDBJ databases">
        <authorList>
            <consortium name="Pathogen Informatics"/>
            <person name="Doyle S."/>
        </authorList>
    </citation>
    <scope>NUCLEOTIDE SEQUENCE [LARGE SCALE GENOMIC DNA]</scope>
    <source>
        <strain evidence="22">ATCC 11859 / DSM 33 / NCIB 8841 / NCTC 4822</strain>
    </source>
</reference>
<evidence type="ECO:0000256" key="14">
    <source>
        <dbReference type="ARBA" id="ARBA00030398"/>
    </source>
</evidence>
<comment type="pathway">
    <text evidence="3 17 18">Cell wall biogenesis; peptidoglycan biosynthesis.</text>
</comment>
<dbReference type="RefSeq" id="WP_115360381.1">
    <property type="nucleotide sequence ID" value="NZ_CP038012.1"/>
</dbReference>